<organism evidence="2 3">
    <name type="scientific">Novipirellula artificiosorum</name>
    <dbReference type="NCBI Taxonomy" id="2528016"/>
    <lineage>
        <taxon>Bacteria</taxon>
        <taxon>Pseudomonadati</taxon>
        <taxon>Planctomycetota</taxon>
        <taxon>Planctomycetia</taxon>
        <taxon>Pirellulales</taxon>
        <taxon>Pirellulaceae</taxon>
        <taxon>Novipirellula</taxon>
    </lineage>
</organism>
<dbReference type="Proteomes" id="UP000319143">
    <property type="component" value="Unassembled WGS sequence"/>
</dbReference>
<dbReference type="InterPro" id="IPR003593">
    <property type="entry name" value="AAA+_ATPase"/>
</dbReference>
<dbReference type="SUPFAM" id="SSF52540">
    <property type="entry name" value="P-loop containing nucleoside triphosphate hydrolases"/>
    <property type="match status" value="1"/>
</dbReference>
<gene>
    <name evidence="2" type="ORF">Poly41_39560</name>
</gene>
<proteinExistence type="predicted"/>
<dbReference type="Gene3D" id="3.40.50.300">
    <property type="entry name" value="P-loop containing nucleotide triphosphate hydrolases"/>
    <property type="match status" value="1"/>
</dbReference>
<reference evidence="2 3" key="1">
    <citation type="submission" date="2019-02" db="EMBL/GenBank/DDBJ databases">
        <title>Deep-cultivation of Planctomycetes and their phenomic and genomic characterization uncovers novel biology.</title>
        <authorList>
            <person name="Wiegand S."/>
            <person name="Jogler M."/>
            <person name="Boedeker C."/>
            <person name="Pinto D."/>
            <person name="Vollmers J."/>
            <person name="Rivas-Marin E."/>
            <person name="Kohn T."/>
            <person name="Peeters S.H."/>
            <person name="Heuer A."/>
            <person name="Rast P."/>
            <person name="Oberbeckmann S."/>
            <person name="Bunk B."/>
            <person name="Jeske O."/>
            <person name="Meyerdierks A."/>
            <person name="Storesund J.E."/>
            <person name="Kallscheuer N."/>
            <person name="Luecker S."/>
            <person name="Lage O.M."/>
            <person name="Pohl T."/>
            <person name="Merkel B.J."/>
            <person name="Hornburger P."/>
            <person name="Mueller R.-W."/>
            <person name="Bruemmer F."/>
            <person name="Labrenz M."/>
            <person name="Spormann A.M."/>
            <person name="Op Den Camp H."/>
            <person name="Overmann J."/>
            <person name="Amann R."/>
            <person name="Jetten M.S.M."/>
            <person name="Mascher T."/>
            <person name="Medema M.H."/>
            <person name="Devos D.P."/>
            <person name="Kaster A.-K."/>
            <person name="Ovreas L."/>
            <person name="Rohde M."/>
            <person name="Galperin M.Y."/>
            <person name="Jogler C."/>
        </authorList>
    </citation>
    <scope>NUCLEOTIDE SEQUENCE [LARGE SCALE GENOMIC DNA]</scope>
    <source>
        <strain evidence="2 3">Poly41</strain>
    </source>
</reference>
<protein>
    <recommendedName>
        <fullName evidence="1">AAA+ ATPase domain-containing protein</fullName>
    </recommendedName>
</protein>
<evidence type="ECO:0000313" key="2">
    <source>
        <dbReference type="EMBL" id="TWU36202.1"/>
    </source>
</evidence>
<accession>A0A5C6DI21</accession>
<evidence type="ECO:0000259" key="1">
    <source>
        <dbReference type="SMART" id="SM00382"/>
    </source>
</evidence>
<keyword evidence="3" id="KW-1185">Reference proteome</keyword>
<dbReference type="AlphaFoldDB" id="A0A5C6DI21"/>
<comment type="caution">
    <text evidence="2">The sequence shown here is derived from an EMBL/GenBank/DDBJ whole genome shotgun (WGS) entry which is preliminary data.</text>
</comment>
<name>A0A5C6DI21_9BACT</name>
<evidence type="ECO:0000313" key="3">
    <source>
        <dbReference type="Proteomes" id="UP000319143"/>
    </source>
</evidence>
<feature type="domain" description="AAA+ ATPase" evidence="1">
    <location>
        <begin position="227"/>
        <end position="418"/>
    </location>
</feature>
<dbReference type="EMBL" id="SJPV01000006">
    <property type="protein sequence ID" value="TWU36202.1"/>
    <property type="molecule type" value="Genomic_DNA"/>
</dbReference>
<sequence length="497" mass="56012">MNSTFLRRVVACLELQARFERGNATEPRGCRRRCDDYSAHPDDLIARPTHTTQPNVMAVLTNDTQSFEPSMLGGLLSDDTFWPAQPRDMHETGLSGSYVDGLLVKILLVTGTVSGRNCSEKIGLPFRVVEPLLDSLRTRKLVTHVRPAPFNDYYYSLTDAGQKQAQNQMQHCSYTGAAPVPLADYVLSVEAQAAGIDPIDRDQLRAALQSISYQNELLDLLGPAVNSNTGMFLFGPPGNGKTTIARCLTQCLGQEIWIPNAILDDGNLIKLQDDAFHRPAPVPEVGGDILRGQEWDHRWIRIRRPTVVVGGELVMGNLEVRHDPRSNICEAPLQMKSNCGCLLIDDFGRQRIAPEELLNRWIVPLENKCDYLTLPTGKKIQIPFEQLIIFSTNIDPNSLVDEAFLRRVPYKIFVSDPSPEEYRKLIQAVIKQLGFPDTPQAADHLFKYYEDSGRKMRRCHPRDLLTQVANFCKYRNIPLTLQPDYLDQACKSYFSQL</sequence>
<dbReference type="SMART" id="SM00382">
    <property type="entry name" value="AAA"/>
    <property type="match status" value="1"/>
</dbReference>
<dbReference type="InterPro" id="IPR027417">
    <property type="entry name" value="P-loop_NTPase"/>
</dbReference>